<organism evidence="2 3">
    <name type="scientific">Asanoa siamensis</name>
    <dbReference type="NCBI Taxonomy" id="926357"/>
    <lineage>
        <taxon>Bacteria</taxon>
        <taxon>Bacillati</taxon>
        <taxon>Actinomycetota</taxon>
        <taxon>Actinomycetes</taxon>
        <taxon>Micromonosporales</taxon>
        <taxon>Micromonosporaceae</taxon>
        <taxon>Asanoa</taxon>
    </lineage>
</organism>
<dbReference type="EMBL" id="BONE01000036">
    <property type="protein sequence ID" value="GIF74931.1"/>
    <property type="molecule type" value="Genomic_DNA"/>
</dbReference>
<comment type="caution">
    <text evidence="2">The sequence shown here is derived from an EMBL/GenBank/DDBJ whole genome shotgun (WGS) entry which is preliminary data.</text>
</comment>
<keyword evidence="3" id="KW-1185">Reference proteome</keyword>
<evidence type="ECO:0000313" key="3">
    <source>
        <dbReference type="Proteomes" id="UP000604117"/>
    </source>
</evidence>
<feature type="region of interest" description="Disordered" evidence="1">
    <location>
        <begin position="20"/>
        <end position="79"/>
    </location>
</feature>
<reference evidence="2 3" key="1">
    <citation type="submission" date="2021-01" db="EMBL/GenBank/DDBJ databases">
        <title>Whole genome shotgun sequence of Asanoa siamensis NBRC 107932.</title>
        <authorList>
            <person name="Komaki H."/>
            <person name="Tamura T."/>
        </authorList>
    </citation>
    <scope>NUCLEOTIDE SEQUENCE [LARGE SCALE GENOMIC DNA]</scope>
    <source>
        <strain evidence="2 3">NBRC 107932</strain>
    </source>
</reference>
<sequence>MTARSSRIAQRLASVAVSVKLQRGTPNRRASSAPTQAASSDGSMVARPPPAASRSVTAATTGAGECPAIAAVSPSEKST</sequence>
<dbReference type="Proteomes" id="UP000604117">
    <property type="component" value="Unassembled WGS sequence"/>
</dbReference>
<protein>
    <submittedName>
        <fullName evidence="2">Uncharacterized protein</fullName>
    </submittedName>
</protein>
<feature type="compositionally biased region" description="Polar residues" evidence="1">
    <location>
        <begin position="24"/>
        <end position="42"/>
    </location>
</feature>
<evidence type="ECO:0000256" key="1">
    <source>
        <dbReference type="SAM" id="MobiDB-lite"/>
    </source>
</evidence>
<evidence type="ECO:0000313" key="2">
    <source>
        <dbReference type="EMBL" id="GIF74931.1"/>
    </source>
</evidence>
<accession>A0ABQ4CUF5</accession>
<proteinExistence type="predicted"/>
<gene>
    <name evidence="2" type="ORF">Asi02nite_44490</name>
</gene>
<name>A0ABQ4CUF5_9ACTN</name>